<keyword evidence="4" id="KW-0479">Metal-binding</keyword>
<comment type="cofactor">
    <cofactor evidence="1">
        <name>heme</name>
        <dbReference type="ChEBI" id="CHEBI:30413"/>
    </cofactor>
</comment>
<dbReference type="InterPro" id="IPR036396">
    <property type="entry name" value="Cyt_P450_sf"/>
</dbReference>
<organism evidence="6 7">
    <name type="scientific">Pseudomassariella vexata</name>
    <dbReference type="NCBI Taxonomy" id="1141098"/>
    <lineage>
        <taxon>Eukaryota</taxon>
        <taxon>Fungi</taxon>
        <taxon>Dikarya</taxon>
        <taxon>Ascomycota</taxon>
        <taxon>Pezizomycotina</taxon>
        <taxon>Sordariomycetes</taxon>
        <taxon>Xylariomycetidae</taxon>
        <taxon>Amphisphaeriales</taxon>
        <taxon>Pseudomassariaceae</taxon>
        <taxon>Pseudomassariella</taxon>
    </lineage>
</organism>
<dbReference type="Proteomes" id="UP000193689">
    <property type="component" value="Unassembled WGS sequence"/>
</dbReference>
<dbReference type="SUPFAM" id="SSF48264">
    <property type="entry name" value="Cytochrome P450"/>
    <property type="match status" value="1"/>
</dbReference>
<accession>A0A1Y2DES9</accession>
<dbReference type="Gene3D" id="1.10.630.10">
    <property type="entry name" value="Cytochrome P450"/>
    <property type="match status" value="1"/>
</dbReference>
<evidence type="ECO:0000313" key="6">
    <source>
        <dbReference type="EMBL" id="ORY57768.1"/>
    </source>
</evidence>
<dbReference type="OrthoDB" id="1470350at2759"/>
<dbReference type="GO" id="GO:0016705">
    <property type="term" value="F:oxidoreductase activity, acting on paired donors, with incorporation or reduction of molecular oxygen"/>
    <property type="evidence" value="ECO:0007669"/>
    <property type="project" value="InterPro"/>
</dbReference>
<evidence type="ECO:0000313" key="7">
    <source>
        <dbReference type="Proteomes" id="UP000193689"/>
    </source>
</evidence>
<dbReference type="EMBL" id="MCFJ01000018">
    <property type="protein sequence ID" value="ORY57768.1"/>
    <property type="molecule type" value="Genomic_DNA"/>
</dbReference>
<reference evidence="6 7" key="1">
    <citation type="submission" date="2016-07" db="EMBL/GenBank/DDBJ databases">
        <title>Pervasive Adenine N6-methylation of Active Genes in Fungi.</title>
        <authorList>
            <consortium name="DOE Joint Genome Institute"/>
            <person name="Mondo S.J."/>
            <person name="Dannebaum R.O."/>
            <person name="Kuo R.C."/>
            <person name="Labutti K."/>
            <person name="Haridas S."/>
            <person name="Kuo A."/>
            <person name="Salamov A."/>
            <person name="Ahrendt S.R."/>
            <person name="Lipzen A."/>
            <person name="Sullivan W."/>
            <person name="Andreopoulos W.B."/>
            <person name="Clum A."/>
            <person name="Lindquist E."/>
            <person name="Daum C."/>
            <person name="Ramamoorthy G.K."/>
            <person name="Gryganskyi A."/>
            <person name="Culley D."/>
            <person name="Magnuson J.K."/>
            <person name="James T.Y."/>
            <person name="O'Malley M.A."/>
            <person name="Stajich J.E."/>
            <person name="Spatafora J.W."/>
            <person name="Visel A."/>
            <person name="Grigoriev I.V."/>
        </authorList>
    </citation>
    <scope>NUCLEOTIDE SEQUENCE [LARGE SCALE GENOMIC DNA]</scope>
    <source>
        <strain evidence="6 7">CBS 129021</strain>
    </source>
</reference>
<proteinExistence type="inferred from homology"/>
<evidence type="ECO:0000256" key="1">
    <source>
        <dbReference type="ARBA" id="ARBA00001971"/>
    </source>
</evidence>
<gene>
    <name evidence="6" type="ORF">BCR38DRAFT_489770</name>
</gene>
<evidence type="ECO:0000256" key="3">
    <source>
        <dbReference type="ARBA" id="ARBA00022617"/>
    </source>
</evidence>
<comment type="similarity">
    <text evidence="2">Belongs to the cytochrome P450 family.</text>
</comment>
<dbReference type="InterPro" id="IPR001128">
    <property type="entry name" value="Cyt_P450"/>
</dbReference>
<dbReference type="GeneID" id="63780648"/>
<sequence>MADLCFGHPLGLLAKNEFSPWVASVFESLKMLPFAAIINYYPLFNVIFTRVEPKWATEQRITHCKHSAERVDQRLAEGFDHPDIWNSVLSAQDGRGLSLEEMHSNAELFMLAGSETTATLLSGLTYYLLTNPEKMKLLNDGIRSAFSSLKDIGFDSLANLKYMNACKSCSRNCDACHPVD</sequence>
<dbReference type="STRING" id="1141098.A0A1Y2DES9"/>
<dbReference type="Pfam" id="PF00067">
    <property type="entry name" value="p450"/>
    <property type="match status" value="1"/>
</dbReference>
<dbReference type="RefSeq" id="XP_040710897.1">
    <property type="nucleotide sequence ID" value="XM_040864436.1"/>
</dbReference>
<dbReference type="AlphaFoldDB" id="A0A1Y2DES9"/>
<dbReference type="GO" id="GO:0004497">
    <property type="term" value="F:monooxygenase activity"/>
    <property type="evidence" value="ECO:0007669"/>
    <property type="project" value="InterPro"/>
</dbReference>
<dbReference type="InParanoid" id="A0A1Y2DES9"/>
<name>A0A1Y2DES9_9PEZI</name>
<keyword evidence="3" id="KW-0349">Heme</keyword>
<evidence type="ECO:0000256" key="2">
    <source>
        <dbReference type="ARBA" id="ARBA00010617"/>
    </source>
</evidence>
<keyword evidence="7" id="KW-1185">Reference proteome</keyword>
<evidence type="ECO:0000256" key="5">
    <source>
        <dbReference type="ARBA" id="ARBA00023004"/>
    </source>
</evidence>
<dbReference type="GO" id="GO:0020037">
    <property type="term" value="F:heme binding"/>
    <property type="evidence" value="ECO:0007669"/>
    <property type="project" value="InterPro"/>
</dbReference>
<protein>
    <submittedName>
        <fullName evidence="6">Cytochrome P450</fullName>
    </submittedName>
</protein>
<keyword evidence="5" id="KW-0408">Iron</keyword>
<dbReference type="GO" id="GO:0005506">
    <property type="term" value="F:iron ion binding"/>
    <property type="evidence" value="ECO:0007669"/>
    <property type="project" value="InterPro"/>
</dbReference>
<evidence type="ECO:0000256" key="4">
    <source>
        <dbReference type="ARBA" id="ARBA00022723"/>
    </source>
</evidence>
<dbReference type="PANTHER" id="PTHR24305">
    <property type="entry name" value="CYTOCHROME P450"/>
    <property type="match status" value="1"/>
</dbReference>
<dbReference type="InterPro" id="IPR050121">
    <property type="entry name" value="Cytochrome_P450_monoxygenase"/>
</dbReference>
<dbReference type="PANTHER" id="PTHR24305:SF210">
    <property type="entry name" value="CYTOCHROME P450 MONOOXYGENASE ASQL-RELATED"/>
    <property type="match status" value="1"/>
</dbReference>
<comment type="caution">
    <text evidence="6">The sequence shown here is derived from an EMBL/GenBank/DDBJ whole genome shotgun (WGS) entry which is preliminary data.</text>
</comment>